<dbReference type="GO" id="GO:0016702">
    <property type="term" value="F:oxidoreductase activity, acting on single donors with incorporation of molecular oxygen, incorporation of two atoms of oxygen"/>
    <property type="evidence" value="ECO:0007669"/>
    <property type="project" value="InterPro"/>
</dbReference>
<dbReference type="Pfam" id="PF05995">
    <property type="entry name" value="CDO_I"/>
    <property type="match status" value="1"/>
</dbReference>
<dbReference type="PANTHER" id="PTHR12918:SF1">
    <property type="entry name" value="CYSTEINE DIOXYGENASE TYPE 1"/>
    <property type="match status" value="1"/>
</dbReference>
<feature type="binding site" evidence="6">
    <location>
        <position position="142"/>
    </location>
    <ligand>
        <name>Fe cation</name>
        <dbReference type="ChEBI" id="CHEBI:24875"/>
        <note>catalytic</note>
    </ligand>
</feature>
<keyword evidence="4" id="KW-0560">Oxidoreductase</keyword>
<evidence type="ECO:0000256" key="4">
    <source>
        <dbReference type="ARBA" id="ARBA00023002"/>
    </source>
</evidence>
<evidence type="ECO:0000256" key="5">
    <source>
        <dbReference type="ARBA" id="ARBA00023004"/>
    </source>
</evidence>
<keyword evidence="3 7" id="KW-0223">Dioxygenase</keyword>
<dbReference type="InterPro" id="IPR014710">
    <property type="entry name" value="RmlC-like_jellyroll"/>
</dbReference>
<dbReference type="InterPro" id="IPR010300">
    <property type="entry name" value="CDO_1"/>
</dbReference>
<dbReference type="RefSeq" id="WP_039803593.1">
    <property type="nucleotide sequence ID" value="NZ_CP010415.1"/>
</dbReference>
<accession>A0A0C4WNS7</accession>
<dbReference type="Gene3D" id="2.60.120.10">
    <property type="entry name" value="Jelly Rolls"/>
    <property type="match status" value="1"/>
</dbReference>
<dbReference type="Proteomes" id="UP000068210">
    <property type="component" value="Chromosome"/>
</dbReference>
<sequence>MSQSPLRLDRLRDFVGALGELLDRHDDEESVLREGRLLLHELVRHDDWLPEAFARPDPERYQQYLLHADSRQRFSVVSFVWGPGQTTPVHDHRVWGLIGMLRGAEDAQHFEVSTEGLRPLGEPQRLSPGQVEAVSPRIGDIHRVFNASADQPSISIHVYGANIGAVRRAVYLPDGSEKPFISGYSNQVLPNIWDLSRESVPA</sequence>
<keyword evidence="2 6" id="KW-0479">Metal-binding</keyword>
<evidence type="ECO:0000256" key="2">
    <source>
        <dbReference type="ARBA" id="ARBA00022723"/>
    </source>
</evidence>
<comment type="similarity">
    <text evidence="1">Belongs to the cysteine dioxygenase family.</text>
</comment>
<protein>
    <submittedName>
        <fullName evidence="7">Cysteine dioxygenase type I protein</fullName>
    </submittedName>
</protein>
<dbReference type="CDD" id="cd10548">
    <property type="entry name" value="cupin_CDO"/>
    <property type="match status" value="1"/>
</dbReference>
<dbReference type="PANTHER" id="PTHR12918">
    <property type="entry name" value="CYSTEINE DIOXYGENASE"/>
    <property type="match status" value="1"/>
</dbReference>
<dbReference type="GO" id="GO:0008198">
    <property type="term" value="F:ferrous iron binding"/>
    <property type="evidence" value="ECO:0007669"/>
    <property type="project" value="TreeGrafter"/>
</dbReference>
<dbReference type="KEGG" id="acx:Achr_17290"/>
<evidence type="ECO:0000256" key="1">
    <source>
        <dbReference type="ARBA" id="ARBA00006622"/>
    </source>
</evidence>
<dbReference type="SUPFAM" id="SSF51182">
    <property type="entry name" value="RmlC-like cupins"/>
    <property type="match status" value="1"/>
</dbReference>
<name>A0A0C4WNS7_9GAMM</name>
<reference evidence="7 8" key="1">
    <citation type="journal article" date="2015" name="PLoS ONE">
        <title>Azotobacter Genomes: The Genome of Azotobacter chroococcum NCIMB 8003 (ATCC 4412).</title>
        <authorList>
            <person name="Robson R.L."/>
            <person name="Jones R."/>
            <person name="Robson R.M."/>
            <person name="Schwartz A."/>
            <person name="Richardson T.H."/>
        </authorList>
    </citation>
    <scope>NUCLEOTIDE SEQUENCE [LARGE SCALE GENOMIC DNA]</scope>
    <source>
        <strain evidence="7 8">NCIMB 8003</strain>
    </source>
</reference>
<dbReference type="STRING" id="1328314.Achr_17290"/>
<dbReference type="AlphaFoldDB" id="A0A0C4WNS7"/>
<evidence type="ECO:0000313" key="7">
    <source>
        <dbReference type="EMBL" id="AJE21185.1"/>
    </source>
</evidence>
<feature type="binding site" evidence="6">
    <location>
        <position position="90"/>
    </location>
    <ligand>
        <name>Fe cation</name>
        <dbReference type="ChEBI" id="CHEBI:24875"/>
        <note>catalytic</note>
    </ligand>
</feature>
<dbReference type="EMBL" id="CP010415">
    <property type="protein sequence ID" value="AJE21185.1"/>
    <property type="molecule type" value="Genomic_DNA"/>
</dbReference>
<evidence type="ECO:0000256" key="6">
    <source>
        <dbReference type="PIRSR" id="PIRSR610300-51"/>
    </source>
</evidence>
<keyword evidence="5 6" id="KW-0408">Iron</keyword>
<evidence type="ECO:0000256" key="3">
    <source>
        <dbReference type="ARBA" id="ARBA00022964"/>
    </source>
</evidence>
<gene>
    <name evidence="7" type="ORF">Achr_17290</name>
</gene>
<keyword evidence="8" id="KW-1185">Reference proteome</keyword>
<organism evidence="7 8">
    <name type="scientific">Azotobacter chroococcum NCIMB 8003</name>
    <dbReference type="NCBI Taxonomy" id="1328314"/>
    <lineage>
        <taxon>Bacteria</taxon>
        <taxon>Pseudomonadati</taxon>
        <taxon>Pseudomonadota</taxon>
        <taxon>Gammaproteobacteria</taxon>
        <taxon>Pseudomonadales</taxon>
        <taxon>Pseudomonadaceae</taxon>
        <taxon>Azotobacter</taxon>
    </lineage>
</organism>
<feature type="binding site" evidence="6">
    <location>
        <position position="92"/>
    </location>
    <ligand>
        <name>Fe cation</name>
        <dbReference type="ChEBI" id="CHEBI:24875"/>
        <note>catalytic</note>
    </ligand>
</feature>
<dbReference type="HOGENOM" id="CLU_118472_1_0_6"/>
<dbReference type="InterPro" id="IPR011051">
    <property type="entry name" value="RmlC_Cupin_sf"/>
</dbReference>
<proteinExistence type="inferred from homology"/>
<evidence type="ECO:0000313" key="8">
    <source>
        <dbReference type="Proteomes" id="UP000068210"/>
    </source>
</evidence>
<dbReference type="Gene3D" id="1.20.5.440">
    <property type="entry name" value="ATP synthase delta/epsilon subunit, C-terminal domain"/>
    <property type="match status" value="1"/>
</dbReference>